<dbReference type="AlphaFoldDB" id="A0A177EDM4"/>
<dbReference type="RefSeq" id="XP_067544259.1">
    <property type="nucleotide sequence ID" value="XM_067688162.1"/>
</dbReference>
<evidence type="ECO:0000313" key="2">
    <source>
        <dbReference type="EMBL" id="OAG29611.1"/>
    </source>
</evidence>
<dbReference type="STRING" id="1805483.A0A177EDM4"/>
<protein>
    <submittedName>
        <fullName evidence="2">Uncharacterized protein</fullName>
    </submittedName>
</protein>
<gene>
    <name evidence="2" type="ORF">NEDG_00744</name>
</gene>
<feature type="compositionally biased region" description="Polar residues" evidence="1">
    <location>
        <begin position="359"/>
        <end position="369"/>
    </location>
</feature>
<reference evidence="2 3" key="1">
    <citation type="submission" date="2016-02" db="EMBL/GenBank/DDBJ databases">
        <title>Discovery of a natural microsporidian pathogen with a broad tissue tropism in Caenorhabditis elegans.</title>
        <authorList>
            <person name="Luallen R.J."/>
            <person name="Reinke A.W."/>
            <person name="Tong L."/>
            <person name="Botts M.R."/>
            <person name="Felix M.-A."/>
            <person name="Troemel E.R."/>
        </authorList>
    </citation>
    <scope>NUCLEOTIDE SEQUENCE [LARGE SCALE GENOMIC DNA]</scope>
    <source>
        <strain evidence="2 3">JUm2807</strain>
    </source>
</reference>
<evidence type="ECO:0000313" key="3">
    <source>
        <dbReference type="Proteomes" id="UP000185944"/>
    </source>
</evidence>
<sequence length="426" mass="48901">MEKAVSESALEAEVRKEVSLGDFKDAHANKLKRRFAEYYENQKRKWEDLKGFTIAHNPIERFKDIPAIFSISLHPDFVVVGPIEKEGVRHQYTDVIGNLLGHINQNLVHPYLLDLLDRGDYPFYDNHIVVEVVDLRDTEAVVHRVLLKGTFAGMPYTPSLMLSTKTEDFEESSILAKTHAVCLDPGEDVFEVLKVQDYNLKKLDLIRIDPPQKKKAQISAVIKEYNRIRSNDQKEVYPGLERLGANRVYRTIRFVGGSLHYSINAIANTDHIEAVFRQGEIINTAIGGFITRRKFTSTTQIDLYIDSTKRLLEIYHADLKCICDISATPRKPAPVYQSPPTSSEKPKRPIIQTIAPGTLTRTNPRQTLSQDKHLRYRHVDSPRKDDPQDHARSERRNEWLESPGPHSPRASEIDDFDFDYVNKKFI</sequence>
<name>A0A177EDM4_9MICR</name>
<dbReference type="VEuPathDB" id="MicrosporidiaDB:NEDG_00744"/>
<dbReference type="GeneID" id="93647094"/>
<organism evidence="2 3">
    <name type="scientific">Nematocida displodere</name>
    <dbReference type="NCBI Taxonomy" id="1805483"/>
    <lineage>
        <taxon>Eukaryota</taxon>
        <taxon>Fungi</taxon>
        <taxon>Fungi incertae sedis</taxon>
        <taxon>Microsporidia</taxon>
        <taxon>Nematocida</taxon>
    </lineage>
</organism>
<accession>A0A177EDM4</accession>
<dbReference type="OrthoDB" id="1932706at2759"/>
<keyword evidence="3" id="KW-1185">Reference proteome</keyword>
<evidence type="ECO:0000256" key="1">
    <source>
        <dbReference type="SAM" id="MobiDB-lite"/>
    </source>
</evidence>
<feature type="region of interest" description="Disordered" evidence="1">
    <location>
        <begin position="331"/>
        <end position="414"/>
    </location>
</feature>
<dbReference type="EMBL" id="LTDL01000040">
    <property type="protein sequence ID" value="OAG29611.1"/>
    <property type="molecule type" value="Genomic_DNA"/>
</dbReference>
<proteinExistence type="predicted"/>
<comment type="caution">
    <text evidence="2">The sequence shown here is derived from an EMBL/GenBank/DDBJ whole genome shotgun (WGS) entry which is preliminary data.</text>
</comment>
<feature type="compositionally biased region" description="Basic and acidic residues" evidence="1">
    <location>
        <begin position="370"/>
        <end position="399"/>
    </location>
</feature>
<dbReference type="Proteomes" id="UP000185944">
    <property type="component" value="Unassembled WGS sequence"/>
</dbReference>